<feature type="domain" description="Aldehyde oxidase/xanthine dehydrogenase a/b hammerhead" evidence="2">
    <location>
        <begin position="209"/>
        <end position="292"/>
    </location>
</feature>
<keyword evidence="1" id="KW-0732">Signal</keyword>
<name>A0ABR5YXG9_9GAMM</name>
<organism evidence="3 4">
    <name type="scientific">Stutzerimonas azotifigens</name>
    <dbReference type="NCBI Taxonomy" id="291995"/>
    <lineage>
        <taxon>Bacteria</taxon>
        <taxon>Pseudomonadati</taxon>
        <taxon>Pseudomonadota</taxon>
        <taxon>Gammaproteobacteria</taxon>
        <taxon>Pseudomonadales</taxon>
        <taxon>Pseudomonadaceae</taxon>
        <taxon>Stutzerimonas</taxon>
    </lineage>
</organism>
<evidence type="ECO:0000313" key="3">
    <source>
        <dbReference type="EMBL" id="MBA1272591.1"/>
    </source>
</evidence>
<evidence type="ECO:0000259" key="2">
    <source>
        <dbReference type="SMART" id="SM01008"/>
    </source>
</evidence>
<dbReference type="InterPro" id="IPR000674">
    <property type="entry name" value="Ald_Oxase/Xan_DH_a/b"/>
</dbReference>
<protein>
    <submittedName>
        <fullName evidence="3">Molybdopterin-dependent oxidoreductase</fullName>
    </submittedName>
</protein>
<dbReference type="InterPro" id="IPR046867">
    <property type="entry name" value="AldOxase/xan_DH_MoCoBD2"/>
</dbReference>
<dbReference type="SUPFAM" id="SSF56003">
    <property type="entry name" value="Molybdenum cofactor-binding domain"/>
    <property type="match status" value="2"/>
</dbReference>
<dbReference type="InterPro" id="IPR008274">
    <property type="entry name" value="AldOxase/xan_DH_MoCoBD1"/>
</dbReference>
<dbReference type="SMART" id="SM01008">
    <property type="entry name" value="Ald_Xan_dh_C"/>
    <property type="match status" value="1"/>
</dbReference>
<dbReference type="RefSeq" id="WP_181069545.1">
    <property type="nucleotide sequence ID" value="NZ_JAAMRF010000002.1"/>
</dbReference>
<dbReference type="InterPro" id="IPR052516">
    <property type="entry name" value="N-heterocyclic_Hydroxylase"/>
</dbReference>
<evidence type="ECO:0000256" key="1">
    <source>
        <dbReference type="SAM" id="SignalP"/>
    </source>
</evidence>
<comment type="caution">
    <text evidence="3">The sequence shown here is derived from an EMBL/GenBank/DDBJ whole genome shotgun (WGS) entry which is preliminary data.</text>
</comment>
<dbReference type="InterPro" id="IPR037165">
    <property type="entry name" value="AldOxase/xan_DH_Mopterin-bd_sf"/>
</dbReference>
<dbReference type="InterPro" id="IPR006311">
    <property type="entry name" value="TAT_signal"/>
</dbReference>
<dbReference type="Gene3D" id="3.90.1170.50">
    <property type="entry name" value="Aldehyde oxidase/xanthine dehydrogenase, a/b hammerhead"/>
    <property type="match status" value="1"/>
</dbReference>
<dbReference type="PIRSF" id="PIRSF036389">
    <property type="entry name" value="IOR_B"/>
    <property type="match status" value="1"/>
</dbReference>
<dbReference type="PROSITE" id="PS51318">
    <property type="entry name" value="TAT"/>
    <property type="match status" value="1"/>
</dbReference>
<feature type="signal peptide" evidence="1">
    <location>
        <begin position="1"/>
        <end position="31"/>
    </location>
</feature>
<dbReference type="PANTHER" id="PTHR47495">
    <property type="entry name" value="ALDEHYDE DEHYDROGENASE"/>
    <property type="match status" value="1"/>
</dbReference>
<feature type="chain" id="PRO_5045910627" evidence="1">
    <location>
        <begin position="32"/>
        <end position="744"/>
    </location>
</feature>
<dbReference type="Pfam" id="PF02738">
    <property type="entry name" value="MoCoBD_1"/>
    <property type="match status" value="1"/>
</dbReference>
<keyword evidence="4" id="KW-1185">Reference proteome</keyword>
<dbReference type="EMBL" id="JAAMRF010000002">
    <property type="protein sequence ID" value="MBA1272591.1"/>
    <property type="molecule type" value="Genomic_DNA"/>
</dbReference>
<dbReference type="InterPro" id="IPR012368">
    <property type="entry name" value="OxRdtase_Mopterin-bd_su_IorB"/>
</dbReference>
<evidence type="ECO:0000313" key="4">
    <source>
        <dbReference type="Proteomes" id="UP000786387"/>
    </source>
</evidence>
<reference evidence="3 4" key="1">
    <citation type="submission" date="2020-02" db="EMBL/GenBank/DDBJ databases">
        <title>Synteny-based analysis reveals conserved mechanism for high triclosan tolerance in Pseudomonas, as well as instances of horizontal transfer.</title>
        <authorList>
            <person name="Mcfarland A.G."/>
            <person name="Bertucci H.K."/>
            <person name="Litmann E."/>
            <person name="Shen J."/>
            <person name="Huttenhower C."/>
            <person name="Hartmann E.M."/>
        </authorList>
    </citation>
    <scope>NUCLEOTIDE SEQUENCE [LARGE SCALE GENOMIC DNA]</scope>
    <source>
        <strain evidence="3 4">115A1</strain>
    </source>
</reference>
<proteinExistence type="predicted"/>
<accession>A0ABR5YXG9</accession>
<sequence length="744" mass="80930">MSGFSRRRFLQGCSAALVVGFSLVRPVSSLAAQALGADAPDKPIDGEQLDAWLVVRDDGHVVVYSGKVELGTGIETALRQIVAEELGVAFAATSLVQGDTQLTPNQGVTAGSKTIQVGGRQLRRAAATAREALRLRAAEVLGVPGDALQLHDGRASVRERPEQAVTYAELIGGRSFDQPVDRSAPLLEPASYRLVGTSVPRVDIPPKLFGEFSFVQDIRLPGMLHGRVIRPPITGVSALEVKIESIDDSALPEGVQVVRRGAFLGVVAENEWAAIQAARSLKVQWSHDVALPEMERLYDYLEALPARTSRIVDRGELHPQFEAAAQVLEARYEWPYQNHDSIGPSCAVADVRDDEITVWSGTQGPHQLRQVLAALAERPKEAIRVIYAEASGCYGHNGADDVAGDALLMSQAVGRPVRVQWSREDEHGWNPKGPAMRMRLRGALNDAGEVRGWHFRNWTPTHSTRPGPDGGDRALLAGMLIHGMPEFSRHVGGDRNAPIDYRFEHCRVEVNWLKVADTPLRPSALRGLGAVQNCFANESFFDELAHAAGRDPLQMRLQYLDDPRARAVLEAAAERADWQAARRGEQRWREGTASGRGVAYARYENENAYVAVIADVEVSERGVKVTRVTVGHDCGLIINPDGVRNQVEGNVVQAISRTLKEQVVFGREGVTSLEWGAYPLITFAEVPEVDIILIDRPGEPSVGAGEAASAPIPAAIGNAIFDATGLRLRQAPFTRQRLLAVRDA</sequence>
<dbReference type="Gene3D" id="3.30.365.10">
    <property type="entry name" value="Aldehyde oxidase/xanthine dehydrogenase, molybdopterin binding domain"/>
    <property type="match status" value="4"/>
</dbReference>
<dbReference type="PANTHER" id="PTHR47495:SF1">
    <property type="entry name" value="BLL3820 PROTEIN"/>
    <property type="match status" value="1"/>
</dbReference>
<dbReference type="Pfam" id="PF20256">
    <property type="entry name" value="MoCoBD_2"/>
    <property type="match status" value="2"/>
</dbReference>
<gene>
    <name evidence="3" type="ORF">G7026_04420</name>
</gene>
<dbReference type="Proteomes" id="UP000786387">
    <property type="component" value="Unassembled WGS sequence"/>
</dbReference>